<gene>
    <name evidence="1" type="ORF">JF50_10200</name>
</gene>
<reference evidence="1 2" key="1">
    <citation type="submission" date="2014-12" db="EMBL/GenBank/DDBJ databases">
        <title>Draft Genome Sequence of Pseudoalteromonas luteoviolacea HI1.</title>
        <authorList>
            <person name="Asahina A.Y."/>
            <person name="Hadfield M.G."/>
        </authorList>
    </citation>
    <scope>NUCLEOTIDE SEQUENCE [LARGE SCALE GENOMIC DNA]</scope>
    <source>
        <strain evidence="1 2">HI1</strain>
    </source>
</reference>
<dbReference type="Proteomes" id="UP000031327">
    <property type="component" value="Unassembled WGS sequence"/>
</dbReference>
<evidence type="ECO:0000313" key="1">
    <source>
        <dbReference type="EMBL" id="KID57549.1"/>
    </source>
</evidence>
<accession>A0A0C1MKH7</accession>
<organism evidence="1 2">
    <name type="scientific">Pseudoalteromonas luteoviolacea</name>
    <dbReference type="NCBI Taxonomy" id="43657"/>
    <lineage>
        <taxon>Bacteria</taxon>
        <taxon>Pseudomonadati</taxon>
        <taxon>Pseudomonadota</taxon>
        <taxon>Gammaproteobacteria</taxon>
        <taxon>Alteromonadales</taxon>
        <taxon>Pseudoalteromonadaceae</taxon>
        <taxon>Pseudoalteromonas</taxon>
    </lineage>
</organism>
<dbReference type="AlphaFoldDB" id="A0A0C1MKH7"/>
<comment type="caution">
    <text evidence="1">The sequence shown here is derived from an EMBL/GenBank/DDBJ whole genome shotgun (WGS) entry which is preliminary data.</text>
</comment>
<sequence>MYFARFGELMLTSDEMELIGERALGFKNSITPISSERGKRTSLNKPTHSNEEISAFMEIAIRACKKHLCQNSPIRSAVILELQKNRQVLMSTFSGIKEGSISPCKLSPVLQSYTESISAKLLPDTLLPASDLKTAISTILFEVARESV</sequence>
<evidence type="ECO:0000313" key="2">
    <source>
        <dbReference type="Proteomes" id="UP000031327"/>
    </source>
</evidence>
<dbReference type="RefSeq" id="WP_039609320.1">
    <property type="nucleotide sequence ID" value="NZ_JWIC01000005.1"/>
</dbReference>
<name>A0A0C1MKH7_9GAMM</name>
<protein>
    <submittedName>
        <fullName evidence="1">Uncharacterized protein</fullName>
    </submittedName>
</protein>
<proteinExistence type="predicted"/>
<dbReference type="OrthoDB" id="6314301at2"/>
<dbReference type="EMBL" id="JWIC01000005">
    <property type="protein sequence ID" value="KID57549.1"/>
    <property type="molecule type" value="Genomic_DNA"/>
</dbReference>